<feature type="domain" description="Major facilitator superfamily (MFS) profile" evidence="8">
    <location>
        <begin position="5"/>
        <end position="450"/>
    </location>
</feature>
<feature type="transmembrane region" description="Helical" evidence="7">
    <location>
        <begin position="295"/>
        <end position="312"/>
    </location>
</feature>
<dbReference type="SUPFAM" id="SSF103473">
    <property type="entry name" value="MFS general substrate transporter"/>
    <property type="match status" value="1"/>
</dbReference>
<evidence type="ECO:0000259" key="8">
    <source>
        <dbReference type="PROSITE" id="PS50850"/>
    </source>
</evidence>
<feature type="transmembrane region" description="Helical" evidence="7">
    <location>
        <begin position="220"/>
        <end position="238"/>
    </location>
</feature>
<feature type="transmembrane region" description="Helical" evidence="7">
    <location>
        <begin position="157"/>
        <end position="180"/>
    </location>
</feature>
<dbReference type="Gene3D" id="1.20.1720.10">
    <property type="entry name" value="Multidrug resistance protein D"/>
    <property type="match status" value="1"/>
</dbReference>
<evidence type="ECO:0000313" key="10">
    <source>
        <dbReference type="Proteomes" id="UP001081283"/>
    </source>
</evidence>
<keyword evidence="2" id="KW-0813">Transport</keyword>
<feature type="transmembrane region" description="Helical" evidence="7">
    <location>
        <begin position="258"/>
        <end position="283"/>
    </location>
</feature>
<feature type="transmembrane region" description="Helical" evidence="7">
    <location>
        <begin position="426"/>
        <end position="445"/>
    </location>
</feature>
<accession>A0ABT3YDC0</accession>
<dbReference type="Gene3D" id="1.20.1250.20">
    <property type="entry name" value="MFS general substrate transporter like domains"/>
    <property type="match status" value="1"/>
</dbReference>
<feature type="transmembrane region" description="Helical" evidence="7">
    <location>
        <begin position="324"/>
        <end position="342"/>
    </location>
</feature>
<feature type="transmembrane region" description="Helical" evidence="7">
    <location>
        <begin position="96"/>
        <end position="117"/>
    </location>
</feature>
<comment type="caution">
    <text evidence="9">The sequence shown here is derived from an EMBL/GenBank/DDBJ whole genome shotgun (WGS) entry which is preliminary data.</text>
</comment>
<evidence type="ECO:0000256" key="3">
    <source>
        <dbReference type="ARBA" id="ARBA00022475"/>
    </source>
</evidence>
<proteinExistence type="predicted"/>
<dbReference type="Pfam" id="PF07690">
    <property type="entry name" value="MFS_1"/>
    <property type="match status" value="2"/>
</dbReference>
<name>A0ABT3YDC0_9HYPH</name>
<dbReference type="PRINTS" id="PR01036">
    <property type="entry name" value="TCRTETB"/>
</dbReference>
<feature type="transmembrane region" description="Helical" evidence="7">
    <location>
        <begin position="129"/>
        <end position="151"/>
    </location>
</feature>
<evidence type="ECO:0000256" key="4">
    <source>
        <dbReference type="ARBA" id="ARBA00022692"/>
    </source>
</evidence>
<keyword evidence="10" id="KW-1185">Reference proteome</keyword>
<feature type="transmembrane region" description="Helical" evidence="7">
    <location>
        <begin position="348"/>
        <end position="374"/>
    </location>
</feature>
<organism evidence="9 10">
    <name type="scientific">Hoeflea ulvae</name>
    <dbReference type="NCBI Taxonomy" id="2983764"/>
    <lineage>
        <taxon>Bacteria</taxon>
        <taxon>Pseudomonadati</taxon>
        <taxon>Pseudomonadota</taxon>
        <taxon>Alphaproteobacteria</taxon>
        <taxon>Hyphomicrobiales</taxon>
        <taxon>Rhizobiaceae</taxon>
        <taxon>Hoeflea</taxon>
    </lineage>
</organism>
<keyword evidence="3" id="KW-1003">Cell membrane</keyword>
<reference evidence="9" key="1">
    <citation type="submission" date="2022-10" db="EMBL/GenBank/DDBJ databases">
        <title>Hoeflea sp. J2-29, isolated from marine algae.</title>
        <authorList>
            <person name="Kristyanto S."/>
            <person name="Kim J.M."/>
            <person name="Jeon C.O."/>
        </authorList>
    </citation>
    <scope>NUCLEOTIDE SEQUENCE</scope>
    <source>
        <strain evidence="9">J2-29</strain>
    </source>
</reference>
<feature type="transmembrane region" description="Helical" evidence="7">
    <location>
        <begin position="192"/>
        <end position="214"/>
    </location>
</feature>
<gene>
    <name evidence="9" type="ORF">OEG82_07565</name>
</gene>
<dbReference type="PROSITE" id="PS50850">
    <property type="entry name" value="MFS"/>
    <property type="match status" value="1"/>
</dbReference>
<evidence type="ECO:0000256" key="6">
    <source>
        <dbReference type="ARBA" id="ARBA00023136"/>
    </source>
</evidence>
<dbReference type="InterPro" id="IPR020846">
    <property type="entry name" value="MFS_dom"/>
</dbReference>
<feature type="transmembrane region" description="Helical" evidence="7">
    <location>
        <begin position="40"/>
        <end position="59"/>
    </location>
</feature>
<dbReference type="InterPro" id="IPR011701">
    <property type="entry name" value="MFS"/>
</dbReference>
<comment type="subcellular location">
    <subcellularLocation>
        <location evidence="1">Cell membrane</location>
        <topology evidence="1">Multi-pass membrane protein</topology>
    </subcellularLocation>
</comment>
<keyword evidence="6 7" id="KW-0472">Membrane</keyword>
<sequence>MKRSIPLVLAIALFMEQMDSTVIATALPAIATDIGTSPIALKLALTAYLVSLAVFIPISGWMADRFGARRIFAIAIAVFMVGSIACAVSSNLTEFVLSRFLQGMGGAMMTPVGRLVLVRATEKSQLVNAMAWLTIPALVGPLVGPPVGGFLTTFLTWHWIFLINIPIGMAGIVFALTVLPRDTRRGHDRVDWIGFLLSGAAASGIVFGLSVISLPVLPPVWGIAATIGGVLCFFLYLAHARVHPKPLLDPKMFRNRTFALSLTGGNLFRIGAGAVPFLLPLMLQLGFGMTPFESGMVTCIAAAGAITMKFIIQRVLRFGGFRRVLLLAAGGAALSIAVNGVFTPSTPVTLIMGILFFGGLVRSMFFTSANALIFAEITEDTAARATSIASALQQVSIAIGVALAGGILDLVSTFNGGELTLGAFHTAFFAVAAITGFAILPFLALPPNAGEAVSGHGLKRAGPRAASPVRQ</sequence>
<dbReference type="Proteomes" id="UP001081283">
    <property type="component" value="Unassembled WGS sequence"/>
</dbReference>
<evidence type="ECO:0000256" key="7">
    <source>
        <dbReference type="SAM" id="Phobius"/>
    </source>
</evidence>
<keyword evidence="4 7" id="KW-0812">Transmembrane</keyword>
<dbReference type="EMBL" id="JAOVZQ010000001">
    <property type="protein sequence ID" value="MCY0093876.1"/>
    <property type="molecule type" value="Genomic_DNA"/>
</dbReference>
<dbReference type="PANTHER" id="PTHR42718:SF46">
    <property type="entry name" value="BLR6921 PROTEIN"/>
    <property type="match status" value="1"/>
</dbReference>
<protein>
    <submittedName>
        <fullName evidence="9">MFS transporter</fullName>
    </submittedName>
</protein>
<evidence type="ECO:0000256" key="2">
    <source>
        <dbReference type="ARBA" id="ARBA00022448"/>
    </source>
</evidence>
<evidence type="ECO:0000313" key="9">
    <source>
        <dbReference type="EMBL" id="MCY0093876.1"/>
    </source>
</evidence>
<feature type="transmembrane region" description="Helical" evidence="7">
    <location>
        <begin position="395"/>
        <end position="414"/>
    </location>
</feature>
<evidence type="ECO:0000256" key="5">
    <source>
        <dbReference type="ARBA" id="ARBA00022989"/>
    </source>
</evidence>
<dbReference type="InterPro" id="IPR036259">
    <property type="entry name" value="MFS_trans_sf"/>
</dbReference>
<dbReference type="PANTHER" id="PTHR42718">
    <property type="entry name" value="MAJOR FACILITATOR SUPERFAMILY MULTIDRUG TRANSPORTER MFSC"/>
    <property type="match status" value="1"/>
</dbReference>
<evidence type="ECO:0000256" key="1">
    <source>
        <dbReference type="ARBA" id="ARBA00004651"/>
    </source>
</evidence>
<feature type="transmembrane region" description="Helical" evidence="7">
    <location>
        <begin position="71"/>
        <end position="90"/>
    </location>
</feature>
<keyword evidence="5 7" id="KW-1133">Transmembrane helix</keyword>
<dbReference type="RefSeq" id="WP_267611819.1">
    <property type="nucleotide sequence ID" value="NZ_JAOVZQ010000001.1"/>
</dbReference>